<accession>A0A231GVC7</accession>
<dbReference type="NCBIfam" id="TIGR03619">
    <property type="entry name" value="F420_Rv2161c"/>
    <property type="match status" value="1"/>
</dbReference>
<evidence type="ECO:0000259" key="5">
    <source>
        <dbReference type="Pfam" id="PF00296"/>
    </source>
</evidence>
<dbReference type="GO" id="GO:0046306">
    <property type="term" value="P:alkanesulfonate catabolic process"/>
    <property type="evidence" value="ECO:0007669"/>
    <property type="project" value="TreeGrafter"/>
</dbReference>
<evidence type="ECO:0000256" key="3">
    <source>
        <dbReference type="ARBA" id="ARBA00023002"/>
    </source>
</evidence>
<dbReference type="InterPro" id="IPR050172">
    <property type="entry name" value="SsuD_RutA_monooxygenase"/>
</dbReference>
<evidence type="ECO:0000256" key="2">
    <source>
        <dbReference type="ARBA" id="ARBA00022643"/>
    </source>
</evidence>
<evidence type="ECO:0000313" key="6">
    <source>
        <dbReference type="EMBL" id="OXR40579.1"/>
    </source>
</evidence>
<keyword evidence="4 6" id="KW-0503">Monooxygenase</keyword>
<organism evidence="6 7">
    <name type="scientific">Nocardia cerradoensis</name>
    <dbReference type="NCBI Taxonomy" id="85688"/>
    <lineage>
        <taxon>Bacteria</taxon>
        <taxon>Bacillati</taxon>
        <taxon>Actinomycetota</taxon>
        <taxon>Actinomycetes</taxon>
        <taxon>Mycobacteriales</taxon>
        <taxon>Nocardiaceae</taxon>
        <taxon>Nocardia</taxon>
    </lineage>
</organism>
<comment type="caution">
    <text evidence="6">The sequence shown here is derived from an EMBL/GenBank/DDBJ whole genome shotgun (WGS) entry which is preliminary data.</text>
</comment>
<dbReference type="InterPro" id="IPR011251">
    <property type="entry name" value="Luciferase-like_dom"/>
</dbReference>
<evidence type="ECO:0000313" key="7">
    <source>
        <dbReference type="Proteomes" id="UP000215506"/>
    </source>
</evidence>
<gene>
    <name evidence="6" type="primary">rutA_6</name>
    <name evidence="6" type="ORF">B7C42_07388</name>
</gene>
<keyword evidence="7" id="KW-1185">Reference proteome</keyword>
<dbReference type="PANTHER" id="PTHR42847">
    <property type="entry name" value="ALKANESULFONATE MONOOXYGENASE"/>
    <property type="match status" value="1"/>
</dbReference>
<dbReference type="InterPro" id="IPR019921">
    <property type="entry name" value="Lucif-like_OxRdtase_Rv2161c"/>
</dbReference>
<proteinExistence type="predicted"/>
<dbReference type="InterPro" id="IPR036661">
    <property type="entry name" value="Luciferase-like_sf"/>
</dbReference>
<dbReference type="Pfam" id="PF00296">
    <property type="entry name" value="Bac_luciferase"/>
    <property type="match status" value="1"/>
</dbReference>
<dbReference type="Proteomes" id="UP000215506">
    <property type="component" value="Unassembled WGS sequence"/>
</dbReference>
<dbReference type="GO" id="GO:0008726">
    <property type="term" value="F:alkanesulfonate monooxygenase activity"/>
    <property type="evidence" value="ECO:0007669"/>
    <property type="project" value="TreeGrafter"/>
</dbReference>
<sequence length="286" mass="31231">MRFGLHGLGIGSGSRPEIIDATARQAERRGFGTLWCGEHVVMVDESSSTYPYSDDGRIAVPATADWLDPFSCLTYAAAVTSTIHLATGVVLLPEHNPVIMAKQAASLDRLSAGRFRLGIGIGWSEEEFDALGIPFAGRAARTADYVHAIRTLWRDDPATYASDHVSFRTIRVNPKPTQTHLPILVGGNSDRALRRVAAWGDGWYGFNLDTVATVRDRLHLLTRFCTDTGRDIADLYLAVALRTPTRADVAELSALGVTELVLVDTPPESPDECVDWVDGLADRWIT</sequence>
<keyword evidence="3 6" id="KW-0560">Oxidoreductase</keyword>
<dbReference type="GO" id="GO:0052614">
    <property type="term" value="F:uracil oxygenase activity"/>
    <property type="evidence" value="ECO:0007669"/>
    <property type="project" value="UniProtKB-EC"/>
</dbReference>
<feature type="domain" description="Luciferase-like" evidence="5">
    <location>
        <begin position="12"/>
        <end position="252"/>
    </location>
</feature>
<evidence type="ECO:0000256" key="1">
    <source>
        <dbReference type="ARBA" id="ARBA00022630"/>
    </source>
</evidence>
<dbReference type="SUPFAM" id="SSF51679">
    <property type="entry name" value="Bacterial luciferase-like"/>
    <property type="match status" value="1"/>
</dbReference>
<dbReference type="AlphaFoldDB" id="A0A231GVC7"/>
<dbReference type="EC" id="1.14.99.46" evidence="6"/>
<name>A0A231GVC7_9NOCA</name>
<protein>
    <submittedName>
        <fullName evidence="6">Pyrimidine monooxygenase RutA</fullName>
        <ecNumber evidence="6">1.14.99.46</ecNumber>
    </submittedName>
</protein>
<dbReference type="Gene3D" id="3.20.20.30">
    <property type="entry name" value="Luciferase-like domain"/>
    <property type="match status" value="1"/>
</dbReference>
<evidence type="ECO:0000256" key="4">
    <source>
        <dbReference type="ARBA" id="ARBA00023033"/>
    </source>
</evidence>
<dbReference type="PANTHER" id="PTHR42847:SF4">
    <property type="entry name" value="ALKANESULFONATE MONOOXYGENASE-RELATED"/>
    <property type="match status" value="1"/>
</dbReference>
<reference evidence="6 7" key="1">
    <citation type="submission" date="2017-07" db="EMBL/GenBank/DDBJ databases">
        <title>First draft Genome Sequence of Nocardia cerradoensis isolated from human infection.</title>
        <authorList>
            <person name="Carrasco G."/>
        </authorList>
    </citation>
    <scope>NUCLEOTIDE SEQUENCE [LARGE SCALE GENOMIC DNA]</scope>
    <source>
        <strain evidence="6 7">CNM20130759</strain>
    </source>
</reference>
<keyword evidence="1" id="KW-0285">Flavoprotein</keyword>
<dbReference type="RefSeq" id="WP_094028112.1">
    <property type="nucleotide sequence ID" value="NZ_NGAF01000030.1"/>
</dbReference>
<keyword evidence="2" id="KW-0288">FMN</keyword>
<dbReference type="EMBL" id="NGAF01000030">
    <property type="protein sequence ID" value="OXR40579.1"/>
    <property type="molecule type" value="Genomic_DNA"/>
</dbReference>